<dbReference type="FunFam" id="3.40.50.2000:FF:000037">
    <property type="entry name" value="Glycosyltransferase"/>
    <property type="match status" value="1"/>
</dbReference>
<dbReference type="Pfam" id="PF00201">
    <property type="entry name" value="UDPGT"/>
    <property type="match status" value="1"/>
</dbReference>
<comment type="similarity">
    <text evidence="1 4">Belongs to the UDP-glycosyltransferase family.</text>
</comment>
<gene>
    <name evidence="6" type="ORF">OLC1_LOCUS17078</name>
</gene>
<dbReference type="Gene3D" id="3.40.50.2000">
    <property type="entry name" value="Glycogen Phosphorylase B"/>
    <property type="match status" value="2"/>
</dbReference>
<evidence type="ECO:0000313" key="7">
    <source>
        <dbReference type="Proteomes" id="UP001161247"/>
    </source>
</evidence>
<dbReference type="EC" id="2.4.1.-" evidence="5"/>
<keyword evidence="7" id="KW-1185">Reference proteome</keyword>
<reference evidence="6" key="1">
    <citation type="submission" date="2023-03" db="EMBL/GenBank/DDBJ databases">
        <authorList>
            <person name="Julca I."/>
        </authorList>
    </citation>
    <scope>NUCLEOTIDE SEQUENCE</scope>
</reference>
<dbReference type="InterPro" id="IPR002213">
    <property type="entry name" value="UDP_glucos_trans"/>
</dbReference>
<evidence type="ECO:0000256" key="3">
    <source>
        <dbReference type="ARBA" id="ARBA00022679"/>
    </source>
</evidence>
<dbReference type="InterPro" id="IPR035595">
    <property type="entry name" value="UDP_glycos_trans_CS"/>
</dbReference>
<keyword evidence="3 4" id="KW-0808">Transferase</keyword>
<dbReference type="PROSITE" id="PS00375">
    <property type="entry name" value="UDPGT"/>
    <property type="match status" value="1"/>
</dbReference>
<sequence>MAAMDSASIMSILAKPQGSSLHIAMFPWLAFGHMIPFLEYAKFLAKKGHKISFISTPKNIDRLPKIPPNLASSITFVKLQLPRVNGLPENAEATMDVHNDDIEYLKKAYDGLQPDLASFLKNSLPDLIIYDSAPFWLPETAEKLGISRVFLCLFNAWFLCFFGPTDVMVNGSDPRKDPEDFMVSAPWVPFENRVAYRRFEINWMIGSGKNNVSGVSDIFRAGKILQGSQAVLIRHCPEFEGQWLNLLEALHHKPVIPLGLMPPPREQFDSSDDFNETWVSIKSWLNAQNKKSVLYVALGSEVSLSQENVTELAIGLESSGVPFFWSLRKPAWLNKSFELPEGFEDRIQGKGMVWKDWAPQMKILRHQSVGGFLTHCGWSSCVEGISVGLPLIMLPFLVDQGLNARVLADNGVGIEIPRNEEDGSYTGDLVAESVRLVMIDDDGKRFRDKASELSLTFSDSEIHQSYLEKSVN</sequence>
<dbReference type="InterPro" id="IPR050481">
    <property type="entry name" value="UDP-glycosyltransf_plant"/>
</dbReference>
<dbReference type="Proteomes" id="UP001161247">
    <property type="component" value="Chromosome 6"/>
</dbReference>
<evidence type="ECO:0000256" key="5">
    <source>
        <dbReference type="RuleBase" id="RU362057"/>
    </source>
</evidence>
<dbReference type="EMBL" id="OX459123">
    <property type="protein sequence ID" value="CAI9109125.1"/>
    <property type="molecule type" value="Genomic_DNA"/>
</dbReference>
<dbReference type="PANTHER" id="PTHR48049:SF60">
    <property type="entry name" value="UDP-GLYCOSYLTRANSFERASE 91B1"/>
    <property type="match status" value="1"/>
</dbReference>
<evidence type="ECO:0000256" key="1">
    <source>
        <dbReference type="ARBA" id="ARBA00009995"/>
    </source>
</evidence>
<evidence type="ECO:0000256" key="2">
    <source>
        <dbReference type="ARBA" id="ARBA00022676"/>
    </source>
</evidence>
<dbReference type="CDD" id="cd03784">
    <property type="entry name" value="GT1_Gtf-like"/>
    <property type="match status" value="1"/>
</dbReference>
<dbReference type="SUPFAM" id="SSF53756">
    <property type="entry name" value="UDP-Glycosyltransferase/glycogen phosphorylase"/>
    <property type="match status" value="1"/>
</dbReference>
<accession>A0AAV1DMN5</accession>
<name>A0AAV1DMN5_OLDCO</name>
<organism evidence="6 7">
    <name type="scientific">Oldenlandia corymbosa var. corymbosa</name>
    <dbReference type="NCBI Taxonomy" id="529605"/>
    <lineage>
        <taxon>Eukaryota</taxon>
        <taxon>Viridiplantae</taxon>
        <taxon>Streptophyta</taxon>
        <taxon>Embryophyta</taxon>
        <taxon>Tracheophyta</taxon>
        <taxon>Spermatophyta</taxon>
        <taxon>Magnoliopsida</taxon>
        <taxon>eudicotyledons</taxon>
        <taxon>Gunneridae</taxon>
        <taxon>Pentapetalae</taxon>
        <taxon>asterids</taxon>
        <taxon>lamiids</taxon>
        <taxon>Gentianales</taxon>
        <taxon>Rubiaceae</taxon>
        <taxon>Rubioideae</taxon>
        <taxon>Spermacoceae</taxon>
        <taxon>Hedyotis-Oldenlandia complex</taxon>
        <taxon>Oldenlandia</taxon>
    </lineage>
</organism>
<dbReference type="AlphaFoldDB" id="A0AAV1DMN5"/>
<dbReference type="PANTHER" id="PTHR48049">
    <property type="entry name" value="GLYCOSYLTRANSFERASE"/>
    <property type="match status" value="1"/>
</dbReference>
<keyword evidence="2 4" id="KW-0328">Glycosyltransferase</keyword>
<proteinExistence type="inferred from homology"/>
<dbReference type="GO" id="GO:0035251">
    <property type="term" value="F:UDP-glucosyltransferase activity"/>
    <property type="evidence" value="ECO:0007669"/>
    <property type="project" value="InterPro"/>
</dbReference>
<protein>
    <recommendedName>
        <fullName evidence="5">Glycosyltransferase</fullName>
        <ecNumber evidence="5">2.4.1.-</ecNumber>
    </recommendedName>
</protein>
<evidence type="ECO:0000256" key="4">
    <source>
        <dbReference type="RuleBase" id="RU003718"/>
    </source>
</evidence>
<dbReference type="FunFam" id="3.40.50.2000:FF:000088">
    <property type="entry name" value="Glycosyltransferase"/>
    <property type="match status" value="1"/>
</dbReference>
<evidence type="ECO:0000313" key="6">
    <source>
        <dbReference type="EMBL" id="CAI9109125.1"/>
    </source>
</evidence>